<dbReference type="PROSITE" id="PS50885">
    <property type="entry name" value="HAMP"/>
    <property type="match status" value="1"/>
</dbReference>
<dbReference type="GO" id="GO:0000155">
    <property type="term" value="F:phosphorelay sensor kinase activity"/>
    <property type="evidence" value="ECO:0007669"/>
    <property type="project" value="InterPro"/>
</dbReference>
<keyword evidence="4" id="KW-1003">Cell membrane</keyword>
<comment type="subcellular location">
    <subcellularLocation>
        <location evidence="2">Cell inner membrane</location>
        <topology evidence="2">Multi-pass membrane protein</topology>
    </subcellularLocation>
</comment>
<keyword evidence="9" id="KW-0418">Kinase</keyword>
<dbReference type="EMBL" id="JAWXYB010000018">
    <property type="protein sequence ID" value="MDX5931593.1"/>
    <property type="molecule type" value="Genomic_DNA"/>
</dbReference>
<dbReference type="GO" id="GO:0005524">
    <property type="term" value="F:ATP binding"/>
    <property type="evidence" value="ECO:0007669"/>
    <property type="project" value="UniProtKB-KW"/>
</dbReference>
<dbReference type="PANTHER" id="PTHR44936:SF5">
    <property type="entry name" value="SENSOR HISTIDINE KINASE ENVZ"/>
    <property type="match status" value="1"/>
</dbReference>
<dbReference type="PANTHER" id="PTHR44936">
    <property type="entry name" value="SENSOR PROTEIN CREC"/>
    <property type="match status" value="1"/>
</dbReference>
<evidence type="ECO:0000256" key="4">
    <source>
        <dbReference type="ARBA" id="ARBA00022519"/>
    </source>
</evidence>
<proteinExistence type="predicted"/>
<dbReference type="InterPro" id="IPR003660">
    <property type="entry name" value="HAMP_dom"/>
</dbReference>
<accession>A0AAW9DTB9</accession>
<evidence type="ECO:0000256" key="1">
    <source>
        <dbReference type="ARBA" id="ARBA00000085"/>
    </source>
</evidence>
<keyword evidence="12" id="KW-0902">Two-component regulatory system</keyword>
<dbReference type="Gene3D" id="1.10.287.130">
    <property type="match status" value="1"/>
</dbReference>
<keyword evidence="13 15" id="KW-0472">Membrane</keyword>
<dbReference type="SMART" id="SM00387">
    <property type="entry name" value="HATPase_c"/>
    <property type="match status" value="1"/>
</dbReference>
<dbReference type="Proteomes" id="UP001279553">
    <property type="component" value="Unassembled WGS sequence"/>
</dbReference>
<evidence type="ECO:0000256" key="3">
    <source>
        <dbReference type="ARBA" id="ARBA00012438"/>
    </source>
</evidence>
<dbReference type="InterPro" id="IPR003594">
    <property type="entry name" value="HATPase_dom"/>
</dbReference>
<dbReference type="InterPro" id="IPR036097">
    <property type="entry name" value="HisK_dim/P_sf"/>
</dbReference>
<keyword evidence="8" id="KW-0547">Nucleotide-binding</keyword>
<dbReference type="GO" id="GO:0005886">
    <property type="term" value="C:plasma membrane"/>
    <property type="evidence" value="ECO:0007669"/>
    <property type="project" value="UniProtKB-SubCell"/>
</dbReference>
<keyword evidence="5" id="KW-0597">Phosphoprotein</keyword>
<evidence type="ECO:0000256" key="5">
    <source>
        <dbReference type="ARBA" id="ARBA00022553"/>
    </source>
</evidence>
<gene>
    <name evidence="18" type="ORF">SIL87_12530</name>
</gene>
<keyword evidence="11 15" id="KW-1133">Transmembrane helix</keyword>
<evidence type="ECO:0000259" key="16">
    <source>
        <dbReference type="PROSITE" id="PS50109"/>
    </source>
</evidence>
<feature type="transmembrane region" description="Helical" evidence="15">
    <location>
        <begin position="145"/>
        <end position="164"/>
    </location>
</feature>
<dbReference type="InterPro" id="IPR036890">
    <property type="entry name" value="HATPase_C_sf"/>
</dbReference>
<evidence type="ECO:0000256" key="15">
    <source>
        <dbReference type="SAM" id="Phobius"/>
    </source>
</evidence>
<feature type="region of interest" description="Disordered" evidence="14">
    <location>
        <begin position="422"/>
        <end position="444"/>
    </location>
</feature>
<evidence type="ECO:0000256" key="14">
    <source>
        <dbReference type="SAM" id="MobiDB-lite"/>
    </source>
</evidence>
<evidence type="ECO:0000256" key="13">
    <source>
        <dbReference type="ARBA" id="ARBA00023136"/>
    </source>
</evidence>
<organism evidence="18 19">
    <name type="scientific">Acidiphilium acidophilum</name>
    <name type="common">Thiobacillus acidophilus</name>
    <dbReference type="NCBI Taxonomy" id="76588"/>
    <lineage>
        <taxon>Bacteria</taxon>
        <taxon>Pseudomonadati</taxon>
        <taxon>Pseudomonadota</taxon>
        <taxon>Alphaproteobacteria</taxon>
        <taxon>Acetobacterales</taxon>
        <taxon>Acidocellaceae</taxon>
        <taxon>Acidiphilium</taxon>
    </lineage>
</organism>
<keyword evidence="19" id="KW-1185">Reference proteome</keyword>
<feature type="domain" description="HAMP" evidence="17">
    <location>
        <begin position="165"/>
        <end position="218"/>
    </location>
</feature>
<evidence type="ECO:0000256" key="11">
    <source>
        <dbReference type="ARBA" id="ARBA00022989"/>
    </source>
</evidence>
<comment type="catalytic activity">
    <reaction evidence="1">
        <text>ATP + protein L-histidine = ADP + protein N-phospho-L-histidine.</text>
        <dbReference type="EC" id="2.7.13.3"/>
    </reaction>
</comment>
<evidence type="ECO:0000259" key="17">
    <source>
        <dbReference type="PROSITE" id="PS50885"/>
    </source>
</evidence>
<dbReference type="Gene3D" id="3.30.565.10">
    <property type="entry name" value="Histidine kinase-like ATPase, C-terminal domain"/>
    <property type="match status" value="1"/>
</dbReference>
<evidence type="ECO:0000256" key="12">
    <source>
        <dbReference type="ARBA" id="ARBA00023012"/>
    </source>
</evidence>
<evidence type="ECO:0000256" key="6">
    <source>
        <dbReference type="ARBA" id="ARBA00022679"/>
    </source>
</evidence>
<keyword evidence="6" id="KW-0808">Transferase</keyword>
<reference evidence="18 19" key="1">
    <citation type="submission" date="2023-11" db="EMBL/GenBank/DDBJ databases">
        <title>MicrobeMod: A computational toolkit for identifying prokaryotic methylation and restriction-modification with nanopore sequencing.</title>
        <authorList>
            <person name="Crits-Christoph A."/>
            <person name="Kang S.C."/>
            <person name="Lee H."/>
            <person name="Ostrov N."/>
        </authorList>
    </citation>
    <scope>NUCLEOTIDE SEQUENCE [LARGE SCALE GENOMIC DNA]</scope>
    <source>
        <strain evidence="18 19">DSMZ 700</strain>
    </source>
</reference>
<feature type="domain" description="Histidine kinase" evidence="16">
    <location>
        <begin position="226"/>
        <end position="421"/>
    </location>
</feature>
<dbReference type="PROSITE" id="PS50109">
    <property type="entry name" value="HIS_KIN"/>
    <property type="match status" value="1"/>
</dbReference>
<evidence type="ECO:0000256" key="7">
    <source>
        <dbReference type="ARBA" id="ARBA00022692"/>
    </source>
</evidence>
<comment type="caution">
    <text evidence="18">The sequence shown here is derived from an EMBL/GenBank/DDBJ whole genome shotgun (WGS) entry which is preliminary data.</text>
</comment>
<keyword evidence="10 18" id="KW-0067">ATP-binding</keyword>
<dbReference type="Pfam" id="PF02518">
    <property type="entry name" value="HATPase_c"/>
    <property type="match status" value="1"/>
</dbReference>
<dbReference type="SUPFAM" id="SSF47384">
    <property type="entry name" value="Homodimeric domain of signal transducing histidine kinase"/>
    <property type="match status" value="1"/>
</dbReference>
<evidence type="ECO:0000256" key="10">
    <source>
        <dbReference type="ARBA" id="ARBA00022840"/>
    </source>
</evidence>
<evidence type="ECO:0000313" key="19">
    <source>
        <dbReference type="Proteomes" id="UP001279553"/>
    </source>
</evidence>
<evidence type="ECO:0000256" key="9">
    <source>
        <dbReference type="ARBA" id="ARBA00022777"/>
    </source>
</evidence>
<sequence length="444" mass="48289">MIRRRGFTTMQRAVLLLLGLFIATEATVVVLFHVYVIEPAATRFAEILIDATQAPALPARSTPGAIASSGQRLLFSREAAPGHLPNNYFLAQTARDIASMTGGGQMRISPDLGARKGIVWIRRPGAPAWIGFPVSRFNFGASNFVLLRLIVLFGFTFLGSVVIVREINRPLARLAALAHQWGKGDQIFEMAPFGGPDEIRQVETAIRGMAADLRALYDEHSVLLTGISHELRTPLSRLLLVLHLPDAKLLAHKQAMFDDVAEMDETLRKFLALVRNDSQERSMTASLAPFLAEMSEIGRERYNLDVVATLPDLPPVAFKPLALERLVRNLFDNSARYGADAIRITAVTTAESVKLAFTDNGPGLPTADETDDAFSARSARSGSGVGMLLCRRIATLHGGSIEFVNAPEGGLSACLTLPRADVRRGLSPGGKTESRDRRRGPMVT</sequence>
<name>A0AAW9DTB9_ACIAO</name>
<dbReference type="InterPro" id="IPR005467">
    <property type="entry name" value="His_kinase_dom"/>
</dbReference>
<keyword evidence="4" id="KW-0997">Cell inner membrane</keyword>
<dbReference type="EC" id="2.7.13.3" evidence="3"/>
<dbReference type="InterPro" id="IPR004358">
    <property type="entry name" value="Sig_transdc_His_kin-like_C"/>
</dbReference>
<dbReference type="PRINTS" id="PR00344">
    <property type="entry name" value="BCTRLSENSOR"/>
</dbReference>
<protein>
    <recommendedName>
        <fullName evidence="3">histidine kinase</fullName>
        <ecNumber evidence="3">2.7.13.3</ecNumber>
    </recommendedName>
</protein>
<dbReference type="SUPFAM" id="SSF55874">
    <property type="entry name" value="ATPase domain of HSP90 chaperone/DNA topoisomerase II/histidine kinase"/>
    <property type="match status" value="1"/>
</dbReference>
<dbReference type="InterPro" id="IPR050980">
    <property type="entry name" value="2C_sensor_his_kinase"/>
</dbReference>
<evidence type="ECO:0000256" key="8">
    <source>
        <dbReference type="ARBA" id="ARBA00022741"/>
    </source>
</evidence>
<dbReference type="RefSeq" id="WP_319614496.1">
    <property type="nucleotide sequence ID" value="NZ_JAWXYB010000018.1"/>
</dbReference>
<evidence type="ECO:0000256" key="2">
    <source>
        <dbReference type="ARBA" id="ARBA00004429"/>
    </source>
</evidence>
<evidence type="ECO:0000313" key="18">
    <source>
        <dbReference type="EMBL" id="MDX5931593.1"/>
    </source>
</evidence>
<dbReference type="SMART" id="SM00304">
    <property type="entry name" value="HAMP"/>
    <property type="match status" value="1"/>
</dbReference>
<dbReference type="AlphaFoldDB" id="A0AAW9DTB9"/>
<keyword evidence="7 15" id="KW-0812">Transmembrane</keyword>